<feature type="transmembrane region" description="Helical" evidence="5">
    <location>
        <begin position="357"/>
        <end position="378"/>
    </location>
</feature>
<dbReference type="FunFam" id="1.20.1250.20:FF:000196">
    <property type="entry name" value="MFS toxin efflux pump (AflT)"/>
    <property type="match status" value="1"/>
</dbReference>
<dbReference type="PANTHER" id="PTHR23501:SF199">
    <property type="entry name" value="MFS EFFLUX TRANSPORTER INPD-RELATED"/>
    <property type="match status" value="1"/>
</dbReference>
<dbReference type="CDD" id="cd17502">
    <property type="entry name" value="MFS_Azr1_MDR_like"/>
    <property type="match status" value="1"/>
</dbReference>
<comment type="subcellular location">
    <subcellularLocation>
        <location evidence="1">Membrane</location>
        <topology evidence="1">Multi-pass membrane protein</topology>
    </subcellularLocation>
</comment>
<feature type="transmembrane region" description="Helical" evidence="5">
    <location>
        <begin position="314"/>
        <end position="336"/>
    </location>
</feature>
<evidence type="ECO:0000313" key="8">
    <source>
        <dbReference type="Proteomes" id="UP000503462"/>
    </source>
</evidence>
<dbReference type="PANTHER" id="PTHR23501">
    <property type="entry name" value="MAJOR FACILITATOR SUPERFAMILY"/>
    <property type="match status" value="1"/>
</dbReference>
<keyword evidence="4 5" id="KW-0472">Membrane</keyword>
<dbReference type="Gene3D" id="1.20.1250.20">
    <property type="entry name" value="MFS general substrate transporter like domains"/>
    <property type="match status" value="1"/>
</dbReference>
<dbReference type="Pfam" id="PF07690">
    <property type="entry name" value="MFS_1"/>
    <property type="match status" value="1"/>
</dbReference>
<feature type="transmembrane region" description="Helical" evidence="5">
    <location>
        <begin position="129"/>
        <end position="151"/>
    </location>
</feature>
<sequence length="592" mass="63626">MEKVYDFGFKPPPIPDSKPLPAFNRLSFKGEFSSFTDLVELSSEEKAQRRKSRIISTARRAAIGESQIGDSEAQFSGDEDLESHIVTGWKLAAIVTALCLAVFCMALDNTIIATAIPRITDQFNALEDVAWYISAYLLTTCAFQLFFGRLYTFFNVKLVFLVAVGLFELGSLICGAAPTSNALIIGRALAGLGSAGLFSGALIIMAHIVPLRQRPIYIGLAGSMYGIASVAGPLLGGVFTDHLSWRWCFYINLPIGAVTFIFVLLFLGNSTGASNATLTPLQKLRKLDIVGTIAFVPGIICLVLALQWGGLTYAWSSGPVVTCLVLFVLLMIVFIIDQWWQQDNGTVPPRVFLQKSVFGSAWWAFMFGGSFFILVYYVPIWFQAVWGISATQSGIDSLPLVLACSVFCALSGVGIYLFGYFTPWLFAASCVMAVGSGMISTFWPLIPISKWIGYQILAGAGFGMGIQVPLIAVQVVLPIEDVPTGTALIMFSQMLGGAVSIAIAQNIFLAKLTEAIESIIPGFSVAALYQSGGATTIRNVLSGDLLIQVTAALSSALDHAFYVSTALAALSICGAFFVEWKSVKGQFLIGVG</sequence>
<name>A0A6H0XSB6_9PEZI</name>
<dbReference type="EMBL" id="CP051140">
    <property type="protein sequence ID" value="QIW97517.1"/>
    <property type="molecule type" value="Genomic_DNA"/>
</dbReference>
<dbReference type="FunFam" id="1.20.1720.10:FF:000012">
    <property type="entry name" value="MFS toxin efflux pump (AflT)"/>
    <property type="match status" value="1"/>
</dbReference>
<evidence type="ECO:0000259" key="6">
    <source>
        <dbReference type="PROSITE" id="PS50850"/>
    </source>
</evidence>
<dbReference type="InterPro" id="IPR020846">
    <property type="entry name" value="MFS_dom"/>
</dbReference>
<feature type="transmembrane region" description="Helical" evidence="5">
    <location>
        <begin position="488"/>
        <end position="508"/>
    </location>
</feature>
<keyword evidence="3 5" id="KW-1133">Transmembrane helix</keyword>
<feature type="transmembrane region" description="Helical" evidence="5">
    <location>
        <begin position="425"/>
        <end position="446"/>
    </location>
</feature>
<organism evidence="7 8">
    <name type="scientific">Peltaster fructicola</name>
    <dbReference type="NCBI Taxonomy" id="286661"/>
    <lineage>
        <taxon>Eukaryota</taxon>
        <taxon>Fungi</taxon>
        <taxon>Dikarya</taxon>
        <taxon>Ascomycota</taxon>
        <taxon>Pezizomycotina</taxon>
        <taxon>Dothideomycetes</taxon>
        <taxon>Dothideomycetes incertae sedis</taxon>
        <taxon>Peltaster</taxon>
    </lineage>
</organism>
<dbReference type="InterPro" id="IPR011701">
    <property type="entry name" value="MFS"/>
</dbReference>
<feature type="transmembrane region" description="Helical" evidence="5">
    <location>
        <begin position="452"/>
        <end position="476"/>
    </location>
</feature>
<keyword evidence="2 5" id="KW-0812">Transmembrane</keyword>
<protein>
    <recommendedName>
        <fullName evidence="6">Major facilitator superfamily (MFS) profile domain-containing protein</fullName>
    </recommendedName>
</protein>
<evidence type="ECO:0000313" key="7">
    <source>
        <dbReference type="EMBL" id="QIW97517.1"/>
    </source>
</evidence>
<keyword evidence="8" id="KW-1185">Reference proteome</keyword>
<dbReference type="Proteomes" id="UP000503462">
    <property type="component" value="Chromosome 2"/>
</dbReference>
<gene>
    <name evidence="7" type="ORF">AMS68_003035</name>
</gene>
<dbReference type="SUPFAM" id="SSF103473">
    <property type="entry name" value="MFS general substrate transporter"/>
    <property type="match status" value="1"/>
</dbReference>
<dbReference type="GO" id="GO:0005886">
    <property type="term" value="C:plasma membrane"/>
    <property type="evidence" value="ECO:0007669"/>
    <property type="project" value="TreeGrafter"/>
</dbReference>
<dbReference type="OrthoDB" id="10021397at2759"/>
<feature type="transmembrane region" description="Helical" evidence="5">
    <location>
        <begin position="158"/>
        <end position="178"/>
    </location>
</feature>
<feature type="transmembrane region" description="Helical" evidence="5">
    <location>
        <begin position="247"/>
        <end position="268"/>
    </location>
</feature>
<proteinExistence type="predicted"/>
<reference evidence="7 8" key="1">
    <citation type="journal article" date="2016" name="Sci. Rep.">
        <title>Peltaster fructicola genome reveals evolution from an invasive phytopathogen to an ectophytic parasite.</title>
        <authorList>
            <person name="Xu C."/>
            <person name="Chen H."/>
            <person name="Gleason M.L."/>
            <person name="Xu J.R."/>
            <person name="Liu H."/>
            <person name="Zhang R."/>
            <person name="Sun G."/>
        </authorList>
    </citation>
    <scope>NUCLEOTIDE SEQUENCE [LARGE SCALE GENOMIC DNA]</scope>
    <source>
        <strain evidence="7 8">LNHT1506</strain>
    </source>
</reference>
<feature type="transmembrane region" description="Helical" evidence="5">
    <location>
        <begin position="216"/>
        <end position="235"/>
    </location>
</feature>
<evidence type="ECO:0000256" key="5">
    <source>
        <dbReference type="SAM" id="Phobius"/>
    </source>
</evidence>
<feature type="transmembrane region" description="Helical" evidence="5">
    <location>
        <begin position="184"/>
        <end position="209"/>
    </location>
</feature>
<dbReference type="GO" id="GO:0022857">
    <property type="term" value="F:transmembrane transporter activity"/>
    <property type="evidence" value="ECO:0007669"/>
    <property type="project" value="InterPro"/>
</dbReference>
<dbReference type="PROSITE" id="PS50850">
    <property type="entry name" value="MFS"/>
    <property type="match status" value="1"/>
</dbReference>
<accession>A0A6H0XSB6</accession>
<feature type="domain" description="Major facilitator superfamily (MFS) profile" evidence="6">
    <location>
        <begin position="94"/>
        <end position="583"/>
    </location>
</feature>
<evidence type="ECO:0000256" key="3">
    <source>
        <dbReference type="ARBA" id="ARBA00022989"/>
    </source>
</evidence>
<feature type="transmembrane region" description="Helical" evidence="5">
    <location>
        <begin position="559"/>
        <end position="578"/>
    </location>
</feature>
<feature type="transmembrane region" description="Helical" evidence="5">
    <location>
        <begin position="289"/>
        <end position="308"/>
    </location>
</feature>
<evidence type="ECO:0000256" key="1">
    <source>
        <dbReference type="ARBA" id="ARBA00004141"/>
    </source>
</evidence>
<feature type="transmembrane region" description="Helical" evidence="5">
    <location>
        <begin position="91"/>
        <end position="117"/>
    </location>
</feature>
<evidence type="ECO:0000256" key="2">
    <source>
        <dbReference type="ARBA" id="ARBA00022692"/>
    </source>
</evidence>
<dbReference type="InterPro" id="IPR036259">
    <property type="entry name" value="MFS_trans_sf"/>
</dbReference>
<dbReference type="PRINTS" id="PR01036">
    <property type="entry name" value="TCRTETB"/>
</dbReference>
<dbReference type="AlphaFoldDB" id="A0A6H0XSB6"/>
<feature type="transmembrane region" description="Helical" evidence="5">
    <location>
        <begin position="398"/>
        <end position="418"/>
    </location>
</feature>
<evidence type="ECO:0000256" key="4">
    <source>
        <dbReference type="ARBA" id="ARBA00023136"/>
    </source>
</evidence>